<evidence type="ECO:0000256" key="5">
    <source>
        <dbReference type="ARBA" id="ARBA00013061"/>
    </source>
</evidence>
<evidence type="ECO:0000256" key="8">
    <source>
        <dbReference type="ARBA" id="ARBA00022741"/>
    </source>
</evidence>
<keyword evidence="10 12" id="KW-0067">ATP-binding</keyword>
<keyword evidence="7 12" id="KW-0808">Transferase</keyword>
<feature type="binding site" evidence="12 14">
    <location>
        <position position="202"/>
    </location>
    <ligand>
        <name>ATP</name>
        <dbReference type="ChEBI" id="CHEBI:30616"/>
    </ligand>
</feature>
<evidence type="ECO:0000256" key="3">
    <source>
        <dbReference type="ARBA" id="ARBA00008982"/>
    </source>
</evidence>
<dbReference type="GO" id="GO:0005829">
    <property type="term" value="C:cytosol"/>
    <property type="evidence" value="ECO:0007669"/>
    <property type="project" value="TreeGrafter"/>
</dbReference>
<feature type="binding site" evidence="13">
    <location>
        <position position="36"/>
    </location>
    <ligand>
        <name>(2R)-3-phosphoglycerate</name>
        <dbReference type="ChEBI" id="CHEBI:58272"/>
    </ligand>
</feature>
<dbReference type="FunFam" id="3.40.50.1260:FF:000003">
    <property type="entry name" value="Phosphoglycerate kinase"/>
    <property type="match status" value="1"/>
</dbReference>
<comment type="caution">
    <text evidence="16">The sequence shown here is derived from an EMBL/GenBank/DDBJ whole genome shotgun (WGS) entry which is preliminary data.</text>
</comment>
<comment type="catalytic activity">
    <reaction evidence="1 12 15">
        <text>(2R)-3-phosphoglycerate + ATP = (2R)-3-phospho-glyceroyl phosphate + ADP</text>
        <dbReference type="Rhea" id="RHEA:14801"/>
        <dbReference type="ChEBI" id="CHEBI:30616"/>
        <dbReference type="ChEBI" id="CHEBI:57604"/>
        <dbReference type="ChEBI" id="CHEBI:58272"/>
        <dbReference type="ChEBI" id="CHEBI:456216"/>
        <dbReference type="EC" id="2.7.2.3"/>
    </reaction>
</comment>
<evidence type="ECO:0000256" key="10">
    <source>
        <dbReference type="ARBA" id="ARBA00022840"/>
    </source>
</evidence>
<sequence>MNKLTIEDLSVKGKRVFLRVDFNVPLKNGVVKDDTRIRAALPTITYLQKHGAKIILVSHLGRPDGQRAEEYSLRPVAAVLESLLGQPVSFSPDLLGPVAETAINCLKEGHCLLMENIRFYPEETENDAQFSRELASLADLYVMDAFGTCHRAHASTYGVAKHFKNAACGYLMQKELEYLGSLLTNPKRPFVTITGGAKVSDKVELLSNMLDIADHILIGGAMAYSFLKVLEVKVGNSRIEADKLDLVQQILDKAKRLGKGLHLPVDHVVATEFNENSAPKAVEGDIPEGYMGLDIGPKTAAKYSQLIGQAQSLFWNGPMGVFEWPNFKTGTMTVAQAVANNPGITVIGGGDSVTAINMAGLADKISHISTGGGASLEFMQGNPMPGVEALAERN</sequence>
<dbReference type="GO" id="GO:0004618">
    <property type="term" value="F:phosphoglycerate kinase activity"/>
    <property type="evidence" value="ECO:0007669"/>
    <property type="project" value="UniProtKB-UniRule"/>
</dbReference>
<dbReference type="FunFam" id="3.40.50.1260:FF:000006">
    <property type="entry name" value="Phosphoglycerate kinase"/>
    <property type="match status" value="1"/>
</dbReference>
<dbReference type="AlphaFoldDB" id="A0A1F6H0V7"/>
<protein>
    <recommendedName>
        <fullName evidence="6 12">Phosphoglycerate kinase</fullName>
        <ecNumber evidence="5 12">2.7.2.3</ecNumber>
    </recommendedName>
</protein>
<evidence type="ECO:0000256" key="9">
    <source>
        <dbReference type="ARBA" id="ARBA00022777"/>
    </source>
</evidence>
<dbReference type="PRINTS" id="PR00477">
    <property type="entry name" value="PHGLYCKINASE"/>
</dbReference>
<evidence type="ECO:0000256" key="12">
    <source>
        <dbReference type="HAMAP-Rule" id="MF_00145"/>
    </source>
</evidence>
<keyword evidence="8 12" id="KW-0547">Nucleotide-binding</keyword>
<evidence type="ECO:0000256" key="14">
    <source>
        <dbReference type="PIRSR" id="PIRSR000724-2"/>
    </source>
</evidence>
<dbReference type="GO" id="GO:0043531">
    <property type="term" value="F:ADP binding"/>
    <property type="evidence" value="ECO:0007669"/>
    <property type="project" value="TreeGrafter"/>
</dbReference>
<evidence type="ECO:0000256" key="4">
    <source>
        <dbReference type="ARBA" id="ARBA00011245"/>
    </source>
</evidence>
<dbReference type="EC" id="2.7.2.3" evidence="5 12"/>
<dbReference type="PIRSF" id="PIRSF000724">
    <property type="entry name" value="Pgk"/>
    <property type="match status" value="1"/>
</dbReference>
<feature type="binding site" evidence="12 14">
    <location>
        <begin position="349"/>
        <end position="352"/>
    </location>
    <ligand>
        <name>ATP</name>
        <dbReference type="ChEBI" id="CHEBI:30616"/>
    </ligand>
</feature>
<feature type="binding site" evidence="13">
    <location>
        <position position="118"/>
    </location>
    <ligand>
        <name>(2R)-3-phosphoglycerate</name>
        <dbReference type="ChEBI" id="CHEBI:58272"/>
    </ligand>
</feature>
<dbReference type="PANTHER" id="PTHR11406">
    <property type="entry name" value="PHOSPHOGLYCERATE KINASE"/>
    <property type="match status" value="1"/>
</dbReference>
<dbReference type="PROSITE" id="PS00111">
    <property type="entry name" value="PGLYCERATE_KINASE"/>
    <property type="match status" value="1"/>
</dbReference>
<keyword evidence="12" id="KW-0963">Cytoplasm</keyword>
<keyword evidence="9 12" id="KW-0418">Kinase</keyword>
<reference evidence="16 17" key="1">
    <citation type="journal article" date="2016" name="Nat. Commun.">
        <title>Thousands of microbial genomes shed light on interconnected biogeochemical processes in an aquifer system.</title>
        <authorList>
            <person name="Anantharaman K."/>
            <person name="Brown C.T."/>
            <person name="Hug L.A."/>
            <person name="Sharon I."/>
            <person name="Castelle C.J."/>
            <person name="Probst A.J."/>
            <person name="Thomas B.C."/>
            <person name="Singh A."/>
            <person name="Wilkins M.J."/>
            <person name="Karaoz U."/>
            <person name="Brodie E.L."/>
            <person name="Williams K.H."/>
            <person name="Hubbard S.S."/>
            <person name="Banfield J.F."/>
        </authorList>
    </citation>
    <scope>NUCLEOTIDE SEQUENCE [LARGE SCALE GENOMIC DNA]</scope>
</reference>
<dbReference type="Gene3D" id="3.40.50.1260">
    <property type="entry name" value="Phosphoglycerate kinase, N-terminal domain"/>
    <property type="match status" value="2"/>
</dbReference>
<evidence type="ECO:0000256" key="6">
    <source>
        <dbReference type="ARBA" id="ARBA00016471"/>
    </source>
</evidence>
<evidence type="ECO:0000256" key="13">
    <source>
        <dbReference type="PIRSR" id="PIRSR000724-1"/>
    </source>
</evidence>
<accession>A0A1F6H0V7</accession>
<evidence type="ECO:0000256" key="1">
    <source>
        <dbReference type="ARBA" id="ARBA00000642"/>
    </source>
</evidence>
<dbReference type="Proteomes" id="UP000177583">
    <property type="component" value="Unassembled WGS sequence"/>
</dbReference>
<dbReference type="EMBL" id="MFNF01000008">
    <property type="protein sequence ID" value="OGH03979.1"/>
    <property type="molecule type" value="Genomic_DNA"/>
</dbReference>
<dbReference type="UniPathway" id="UPA00109">
    <property type="reaction ID" value="UER00185"/>
</dbReference>
<comment type="subcellular location">
    <subcellularLocation>
        <location evidence="12">Cytoplasm</location>
    </subcellularLocation>
</comment>
<comment type="similarity">
    <text evidence="3 12 15">Belongs to the phosphoglycerate kinase family.</text>
</comment>
<dbReference type="HAMAP" id="MF_00145">
    <property type="entry name" value="Phosphoglyc_kinase"/>
    <property type="match status" value="1"/>
</dbReference>
<evidence type="ECO:0000256" key="2">
    <source>
        <dbReference type="ARBA" id="ARBA00004838"/>
    </source>
</evidence>
<evidence type="ECO:0000313" key="17">
    <source>
        <dbReference type="Proteomes" id="UP000177583"/>
    </source>
</evidence>
<dbReference type="GO" id="GO:0005524">
    <property type="term" value="F:ATP binding"/>
    <property type="evidence" value="ECO:0007669"/>
    <property type="project" value="UniProtKB-KW"/>
</dbReference>
<dbReference type="PANTHER" id="PTHR11406:SF23">
    <property type="entry name" value="PHOSPHOGLYCERATE KINASE 1, CHLOROPLASTIC-RELATED"/>
    <property type="match status" value="1"/>
</dbReference>
<dbReference type="InterPro" id="IPR015824">
    <property type="entry name" value="Phosphoglycerate_kinase_N"/>
</dbReference>
<dbReference type="Pfam" id="PF00162">
    <property type="entry name" value="PGK"/>
    <property type="match status" value="1"/>
</dbReference>
<dbReference type="SUPFAM" id="SSF53748">
    <property type="entry name" value="Phosphoglycerate kinase"/>
    <property type="match status" value="1"/>
</dbReference>
<dbReference type="CDD" id="cd00318">
    <property type="entry name" value="Phosphoglycerate_kinase"/>
    <property type="match status" value="1"/>
</dbReference>
<keyword evidence="11 12" id="KW-0324">Glycolysis</keyword>
<feature type="binding site" evidence="13">
    <location>
        <position position="151"/>
    </location>
    <ligand>
        <name>(2R)-3-phosphoglycerate</name>
        <dbReference type="ChEBI" id="CHEBI:58272"/>
    </ligand>
</feature>
<evidence type="ECO:0000256" key="15">
    <source>
        <dbReference type="RuleBase" id="RU000532"/>
    </source>
</evidence>
<gene>
    <name evidence="12" type="primary">pgk</name>
    <name evidence="16" type="ORF">A2557_11175</name>
</gene>
<feature type="binding site" evidence="12 13">
    <location>
        <begin position="59"/>
        <end position="62"/>
    </location>
    <ligand>
        <name>substrate</name>
    </ligand>
</feature>
<evidence type="ECO:0000256" key="7">
    <source>
        <dbReference type="ARBA" id="ARBA00022679"/>
    </source>
</evidence>
<feature type="binding site" evidence="12">
    <location>
        <position position="118"/>
    </location>
    <ligand>
        <name>substrate</name>
    </ligand>
</feature>
<evidence type="ECO:0000256" key="11">
    <source>
        <dbReference type="ARBA" id="ARBA00023152"/>
    </source>
</evidence>
<name>A0A1F6H0V7_9PROT</name>
<dbReference type="GO" id="GO:0006094">
    <property type="term" value="P:gluconeogenesis"/>
    <property type="evidence" value="ECO:0007669"/>
    <property type="project" value="TreeGrafter"/>
</dbReference>
<dbReference type="GO" id="GO:0006096">
    <property type="term" value="P:glycolytic process"/>
    <property type="evidence" value="ECO:0007669"/>
    <property type="project" value="UniProtKB-UniRule"/>
</dbReference>
<feature type="binding site" evidence="12">
    <location>
        <position position="36"/>
    </location>
    <ligand>
        <name>substrate</name>
    </ligand>
</feature>
<dbReference type="InterPro" id="IPR015911">
    <property type="entry name" value="Phosphoglycerate_kinase_CS"/>
</dbReference>
<feature type="binding site" evidence="12 13">
    <location>
        <begin position="21"/>
        <end position="23"/>
    </location>
    <ligand>
        <name>substrate</name>
    </ligand>
</feature>
<feature type="binding site" evidence="12">
    <location>
        <position position="292"/>
    </location>
    <ligand>
        <name>ATP</name>
        <dbReference type="ChEBI" id="CHEBI:30616"/>
    </ligand>
</feature>
<organism evidence="16 17">
    <name type="scientific">Candidatus Lambdaproteobacteria bacterium RIFOXYD2_FULL_56_26</name>
    <dbReference type="NCBI Taxonomy" id="1817773"/>
    <lineage>
        <taxon>Bacteria</taxon>
        <taxon>Pseudomonadati</taxon>
        <taxon>Pseudomonadota</taxon>
        <taxon>Candidatus Lambdaproteobacteria</taxon>
    </lineage>
</organism>
<proteinExistence type="inferred from homology"/>
<evidence type="ECO:0000313" key="16">
    <source>
        <dbReference type="EMBL" id="OGH03979.1"/>
    </source>
</evidence>
<dbReference type="InterPro" id="IPR036043">
    <property type="entry name" value="Phosphoglycerate_kinase_sf"/>
</dbReference>
<dbReference type="InterPro" id="IPR001576">
    <property type="entry name" value="Phosphoglycerate_kinase"/>
</dbReference>
<comment type="pathway">
    <text evidence="2 12">Carbohydrate degradation; glycolysis; pyruvate from D-glyceraldehyde 3-phosphate: step 2/5.</text>
</comment>
<feature type="binding site" evidence="12 14">
    <location>
        <position position="323"/>
    </location>
    <ligand>
        <name>ATP</name>
        <dbReference type="ChEBI" id="CHEBI:30616"/>
    </ligand>
</feature>
<comment type="subunit">
    <text evidence="4 12">Monomer.</text>
</comment>
<feature type="binding site" evidence="12">
    <location>
        <position position="151"/>
    </location>
    <ligand>
        <name>substrate</name>
    </ligand>
</feature>